<gene>
    <name evidence="2" type="ORF">S7S_11300</name>
</gene>
<dbReference type="InterPro" id="IPR050228">
    <property type="entry name" value="Carboxylesterase_BioH"/>
</dbReference>
<dbReference type="OrthoDB" id="9791366at2"/>
<evidence type="ECO:0000313" key="2">
    <source>
        <dbReference type="EMBL" id="AJD48672.1"/>
    </source>
</evidence>
<dbReference type="Pfam" id="PF00561">
    <property type="entry name" value="Abhydrolase_1"/>
    <property type="match status" value="1"/>
</dbReference>
<keyword evidence="3" id="KW-1185">Reference proteome</keyword>
<dbReference type="InterPro" id="IPR029058">
    <property type="entry name" value="AB_hydrolase_fold"/>
</dbReference>
<dbReference type="HOGENOM" id="CLU_020336_31_0_6"/>
<dbReference type="Gene3D" id="3.40.50.1820">
    <property type="entry name" value="alpha/beta hydrolase"/>
    <property type="match status" value="1"/>
</dbReference>
<dbReference type="RefSeq" id="WP_008737099.1">
    <property type="nucleotide sequence ID" value="NZ_CP004387.1"/>
</dbReference>
<protein>
    <submittedName>
        <fullName evidence="2">Alpha/beta hydrolase</fullName>
    </submittedName>
</protein>
<evidence type="ECO:0000259" key="1">
    <source>
        <dbReference type="Pfam" id="PF00561"/>
    </source>
</evidence>
<feature type="domain" description="AB hydrolase-1" evidence="1">
    <location>
        <begin position="48"/>
        <end position="285"/>
    </location>
</feature>
<sequence length="322" mass="34862">MPDQDRISARAASTGASASAAHDGTSTLFVGDNNLVLRATRFGDQDAPVVLLLHGGGQTRHAWADTGRALAAAGYCAIALDARGHGNSDWCPQGDYSARALISDLRAILESLPCTPYIVGASMGGLTAMLTLGEHPELACRGLVLVDVAPRLERDGVRRIIEFMRRHRDGFDSLEQVRDAVAAYNPARKAPQDAQGLRKNLREDSSGRLHWHWDPAFLDHAVIPEGDEGMFGQARLNRAARRLSLPVLLIRGYHSDVLSDQGARELMALMPQAHYLVLEQAGHMVAGDRNSIFTSAVQRFLYDLESNNAAPLSSPSKQGVTL</sequence>
<accession>A0A0B4XR10</accession>
<dbReference type="AlphaFoldDB" id="A0A0B4XR10"/>
<reference evidence="2 3" key="1">
    <citation type="journal article" date="2012" name="J. Bacteriol.">
        <title>Genome sequence of an alkane-degrading bacterium, Alcanivorax pacificus type strain W11-5, isolated from deep sea sediment.</title>
        <authorList>
            <person name="Lai Q."/>
            <person name="Shao Z."/>
        </authorList>
    </citation>
    <scope>NUCLEOTIDE SEQUENCE [LARGE SCALE GENOMIC DNA]</scope>
    <source>
        <strain evidence="2 3">W11-5</strain>
    </source>
</reference>
<dbReference type="GO" id="GO:0016787">
    <property type="term" value="F:hydrolase activity"/>
    <property type="evidence" value="ECO:0007669"/>
    <property type="project" value="UniProtKB-KW"/>
</dbReference>
<name>A0A0B4XR10_9GAMM</name>
<dbReference type="SUPFAM" id="SSF53474">
    <property type="entry name" value="alpha/beta-Hydrolases"/>
    <property type="match status" value="1"/>
</dbReference>
<proteinExistence type="predicted"/>
<dbReference type="PANTHER" id="PTHR43194:SF2">
    <property type="entry name" value="PEROXISOMAL MEMBRANE PROTEIN LPX1"/>
    <property type="match status" value="1"/>
</dbReference>
<keyword evidence="2" id="KW-0378">Hydrolase</keyword>
<dbReference type="EMBL" id="CP004387">
    <property type="protein sequence ID" value="AJD48672.1"/>
    <property type="molecule type" value="Genomic_DNA"/>
</dbReference>
<dbReference type="STRING" id="391936.S7S_11300"/>
<dbReference type="Proteomes" id="UP000006764">
    <property type="component" value="Chromosome"/>
</dbReference>
<organism evidence="2 3">
    <name type="scientific">Isoalcanivorax pacificus W11-5</name>
    <dbReference type="NCBI Taxonomy" id="391936"/>
    <lineage>
        <taxon>Bacteria</taxon>
        <taxon>Pseudomonadati</taxon>
        <taxon>Pseudomonadota</taxon>
        <taxon>Gammaproteobacteria</taxon>
        <taxon>Oceanospirillales</taxon>
        <taxon>Alcanivoracaceae</taxon>
        <taxon>Isoalcanivorax</taxon>
    </lineage>
</organism>
<dbReference type="InterPro" id="IPR000073">
    <property type="entry name" value="AB_hydrolase_1"/>
</dbReference>
<evidence type="ECO:0000313" key="3">
    <source>
        <dbReference type="Proteomes" id="UP000006764"/>
    </source>
</evidence>
<dbReference type="PANTHER" id="PTHR43194">
    <property type="entry name" value="HYDROLASE ALPHA/BETA FOLD FAMILY"/>
    <property type="match status" value="1"/>
</dbReference>
<dbReference type="KEGG" id="apac:S7S_11300"/>